<organism evidence="2 3">
    <name type="scientific">Streptomyces buecherae</name>
    <dbReference type="NCBI Taxonomy" id="2763006"/>
    <lineage>
        <taxon>Bacteria</taxon>
        <taxon>Bacillati</taxon>
        <taxon>Actinomycetota</taxon>
        <taxon>Actinomycetes</taxon>
        <taxon>Kitasatosporales</taxon>
        <taxon>Streptomycetaceae</taxon>
        <taxon>Streptomyces</taxon>
    </lineage>
</organism>
<gene>
    <name evidence="2" type="ORF">HUT08_13835</name>
</gene>
<dbReference type="AlphaFoldDB" id="A0A7H8N7Q1"/>
<accession>A0A7H8N7Q1</accession>
<evidence type="ECO:0000313" key="2">
    <source>
        <dbReference type="EMBL" id="QKW50432.1"/>
    </source>
</evidence>
<reference evidence="2 3" key="1">
    <citation type="submission" date="2020-06" db="EMBL/GenBank/DDBJ databases">
        <title>Genome mining for natural products.</title>
        <authorList>
            <person name="Zhang B."/>
            <person name="Shi J."/>
            <person name="Ge H."/>
        </authorList>
    </citation>
    <scope>NUCLEOTIDE SEQUENCE [LARGE SCALE GENOMIC DNA]</scope>
    <source>
        <strain evidence="2 3">NA00687</strain>
    </source>
</reference>
<dbReference type="RefSeq" id="WP_176162168.1">
    <property type="nucleotide sequence ID" value="NZ_CP054929.1"/>
</dbReference>
<evidence type="ECO:0000256" key="1">
    <source>
        <dbReference type="SAM" id="MobiDB-lite"/>
    </source>
</evidence>
<dbReference type="EMBL" id="CP054929">
    <property type="protein sequence ID" value="QKW50432.1"/>
    <property type="molecule type" value="Genomic_DNA"/>
</dbReference>
<name>A0A7H8N7Q1_9ACTN</name>
<sequence>MAFLIEHPRELRTLNTQTRFGAGIVLLVAASMTLTACGGDSDSGSDSKDEIKGAESSSAPPPATSTPSSTPMDDGIDRPEIKLPADVNHVFEDRTTGDPEKDTVLADNERNILAEDDAILRADPKSPALQFYNTGEGLVSAVNWVKEFVDADLSFTGTVRYFNRRVVLDGDDKAVLSYCGDESKAYNKDRKTGKVKKSAPSAQSYVLYNSHLSKNEKGVWQVTKLISERGAKACQP</sequence>
<protein>
    <submittedName>
        <fullName evidence="2">Uncharacterized protein</fullName>
    </submittedName>
</protein>
<evidence type="ECO:0000313" key="3">
    <source>
        <dbReference type="Proteomes" id="UP000509303"/>
    </source>
</evidence>
<dbReference type="Proteomes" id="UP000509303">
    <property type="component" value="Chromosome"/>
</dbReference>
<feature type="region of interest" description="Disordered" evidence="1">
    <location>
        <begin position="38"/>
        <end position="102"/>
    </location>
</feature>
<proteinExistence type="predicted"/>
<feature type="compositionally biased region" description="Basic and acidic residues" evidence="1">
    <location>
        <begin position="75"/>
        <end position="102"/>
    </location>
</feature>
<keyword evidence="3" id="KW-1185">Reference proteome</keyword>